<name>A0A931CXI7_9MICC</name>
<dbReference type="AlphaFoldDB" id="A0A931CXI7"/>
<organism evidence="2 3">
    <name type="scientific">Arthrobacter terrae</name>
    <dbReference type="NCBI Taxonomy" id="2935737"/>
    <lineage>
        <taxon>Bacteria</taxon>
        <taxon>Bacillati</taxon>
        <taxon>Actinomycetota</taxon>
        <taxon>Actinomycetes</taxon>
        <taxon>Micrococcales</taxon>
        <taxon>Micrococcaceae</taxon>
        <taxon>Arthrobacter</taxon>
    </lineage>
</organism>
<dbReference type="RefSeq" id="WP_196398718.1">
    <property type="nucleotide sequence ID" value="NZ_JADNYM010000041.1"/>
</dbReference>
<gene>
    <name evidence="2" type="ORF">IV500_20750</name>
</gene>
<dbReference type="SUPFAM" id="SSF55729">
    <property type="entry name" value="Acyl-CoA N-acyltransferases (Nat)"/>
    <property type="match status" value="1"/>
</dbReference>
<dbReference type="PANTHER" id="PTHR39173">
    <property type="entry name" value="ACETYLTRANSFERASE"/>
    <property type="match status" value="1"/>
</dbReference>
<feature type="compositionally biased region" description="Basic and acidic residues" evidence="1">
    <location>
        <begin position="1"/>
        <end position="12"/>
    </location>
</feature>
<dbReference type="EMBL" id="JADNYM010000041">
    <property type="protein sequence ID" value="MBG0741788.1"/>
    <property type="molecule type" value="Genomic_DNA"/>
</dbReference>
<proteinExistence type="predicted"/>
<dbReference type="Gene3D" id="3.40.630.30">
    <property type="match status" value="1"/>
</dbReference>
<reference evidence="2 3" key="1">
    <citation type="submission" date="2020-11" db="EMBL/GenBank/DDBJ databases">
        <title>Arthrobacter antarcticus sp. nov., isolated from Antarctic Soil.</title>
        <authorList>
            <person name="Li J."/>
        </authorList>
    </citation>
    <scope>NUCLEOTIDE SEQUENCE [LARGE SCALE GENOMIC DNA]</scope>
    <source>
        <strain evidence="2 3">Z1-20</strain>
    </source>
</reference>
<dbReference type="GO" id="GO:0016747">
    <property type="term" value="F:acyltransferase activity, transferring groups other than amino-acyl groups"/>
    <property type="evidence" value="ECO:0007669"/>
    <property type="project" value="InterPro"/>
</dbReference>
<evidence type="ECO:0000256" key="1">
    <source>
        <dbReference type="SAM" id="MobiDB-lite"/>
    </source>
</evidence>
<dbReference type="PANTHER" id="PTHR39173:SF1">
    <property type="entry name" value="ACETYLTRANSFERASE"/>
    <property type="match status" value="1"/>
</dbReference>
<feature type="region of interest" description="Disordered" evidence="1">
    <location>
        <begin position="1"/>
        <end position="26"/>
    </location>
</feature>
<evidence type="ECO:0000313" key="3">
    <source>
        <dbReference type="Proteomes" id="UP000655366"/>
    </source>
</evidence>
<dbReference type="InterPro" id="IPR016181">
    <property type="entry name" value="Acyl_CoA_acyltransferase"/>
</dbReference>
<dbReference type="Proteomes" id="UP000655366">
    <property type="component" value="Unassembled WGS sequence"/>
</dbReference>
<comment type="caution">
    <text evidence="2">The sequence shown here is derived from an EMBL/GenBank/DDBJ whole genome shotgun (WGS) entry which is preliminary data.</text>
</comment>
<accession>A0A931CXI7</accession>
<protein>
    <submittedName>
        <fullName evidence="2">GNAT family N-acetyltransferase</fullName>
    </submittedName>
</protein>
<keyword evidence="3" id="KW-1185">Reference proteome</keyword>
<evidence type="ECO:0000313" key="2">
    <source>
        <dbReference type="EMBL" id="MBG0741788.1"/>
    </source>
</evidence>
<sequence>MSRIPGKPESRSTPKVQQGLPVPPALATPSNQVQTSYLVGEQADMLHRGSNTEWLRSASLDFNSYVEKRVGVRERWGVPFELFWFTSHEYYIGSLVIRHSLTDDEGGGHIGYHVVYPWQRQGHASQMLRSELVKCRALAIDRALLSVAPDNLASLSVVRRHGVVPDGTNHEGDIRFWIDTSAAD</sequence>